<evidence type="ECO:0000256" key="1">
    <source>
        <dbReference type="ARBA" id="ARBA00006100"/>
    </source>
</evidence>
<dbReference type="SFLD" id="SFLDG01065">
    <property type="entry name" value="anaerobic_coproporphyrinogen-I"/>
    <property type="match status" value="1"/>
</dbReference>
<keyword evidence="2" id="KW-0963">Cytoplasm</keyword>
<comment type="caution">
    <text evidence="4">The sequence shown here is derived from an EMBL/GenBank/DDBJ whole genome shotgun (WGS) entry which is preliminary data.</text>
</comment>
<accession>A0ABU9YT23</accession>
<dbReference type="EMBL" id="JBDIVE010000001">
    <property type="protein sequence ID" value="MEN3066874.1"/>
    <property type="molecule type" value="Genomic_DNA"/>
</dbReference>
<dbReference type="Proteomes" id="UP001410394">
    <property type="component" value="Unassembled WGS sequence"/>
</dbReference>
<evidence type="ECO:0000256" key="2">
    <source>
        <dbReference type="RuleBase" id="RU364116"/>
    </source>
</evidence>
<gene>
    <name evidence="4" type="primary">hemW</name>
    <name evidence="4" type="ORF">ABDB84_00200</name>
</gene>
<dbReference type="Pfam" id="PF04055">
    <property type="entry name" value="Radical_SAM"/>
    <property type="match status" value="1"/>
</dbReference>
<dbReference type="NCBIfam" id="TIGR00539">
    <property type="entry name" value="hemN_rel"/>
    <property type="match status" value="1"/>
</dbReference>
<keyword evidence="2" id="KW-0411">Iron-sulfur</keyword>
<comment type="similarity">
    <text evidence="1">Belongs to the anaerobic coproporphyrinogen-III oxidase family. HemW subfamily.</text>
</comment>
<keyword evidence="2" id="KW-0349">Heme</keyword>
<dbReference type="InterPro" id="IPR010723">
    <property type="entry name" value="HemN_C"/>
</dbReference>
<keyword evidence="2" id="KW-0408">Iron</keyword>
<dbReference type="InterPro" id="IPR006638">
    <property type="entry name" value="Elp3/MiaA/NifB-like_rSAM"/>
</dbReference>
<dbReference type="SUPFAM" id="SSF102114">
    <property type="entry name" value="Radical SAM enzymes"/>
    <property type="match status" value="1"/>
</dbReference>
<keyword evidence="2" id="KW-0004">4Fe-4S</keyword>
<dbReference type="SMART" id="SM00729">
    <property type="entry name" value="Elp3"/>
    <property type="match status" value="1"/>
</dbReference>
<feature type="domain" description="Radical SAM core" evidence="3">
    <location>
        <begin position="24"/>
        <end position="257"/>
    </location>
</feature>
<evidence type="ECO:0000259" key="3">
    <source>
        <dbReference type="PROSITE" id="PS51918"/>
    </source>
</evidence>
<dbReference type="InterPro" id="IPR004559">
    <property type="entry name" value="HemW-like"/>
</dbReference>
<protein>
    <recommendedName>
        <fullName evidence="2">Heme chaperone HemW</fullName>
    </recommendedName>
</protein>
<evidence type="ECO:0000313" key="5">
    <source>
        <dbReference type="Proteomes" id="UP001410394"/>
    </source>
</evidence>
<dbReference type="SFLD" id="SFLDF00562">
    <property type="entry name" value="HemN-like__clustered_with_heat"/>
    <property type="match status" value="1"/>
</dbReference>
<keyword evidence="2" id="KW-0949">S-adenosyl-L-methionine</keyword>
<sequence>MSRTIPIYPQSAPVALPDNPAATLAAPPPLSLYIHFPWCVRKCPYCDFNSHALRDEGIPEAAYIDALLQDLQAALPQVWGRRVISIFIGGGTPSLISVAGLERLLDAVRSLLPLAPDAEITLEANPGTVEAGKFAGFRAAGVTRVSLGIQSFDDAQLVRLGRIHDSREARAAIELAARHFETWNIDLMYALPEQTLAQAQADLRSALAFAPPHLSCYHLTLEPNTLFYRAPPPLPDVDSAADMQDMIEAELAAAGYLHYETSAFAKPGQRCRHNLNYWSFGDYLGIGAGAHGKLTSHEGVRREMRHKHPQAYLDAARSGNFVQDAQWVAASELPFEFMMNALRLLDGVPAAQLELSCGVPLASITKPLQIARARGLLDTDTTRLRPSEQGRHFLNDLLEIFLERD</sequence>
<keyword evidence="5" id="KW-1185">Reference proteome</keyword>
<dbReference type="InterPro" id="IPR034505">
    <property type="entry name" value="Coproporphyrinogen-III_oxidase"/>
</dbReference>
<organism evidence="4 5">
    <name type="scientific">Uliginosibacterium sediminicola</name>
    <dbReference type="NCBI Taxonomy" id="2024550"/>
    <lineage>
        <taxon>Bacteria</taxon>
        <taxon>Pseudomonadati</taxon>
        <taxon>Pseudomonadota</taxon>
        <taxon>Betaproteobacteria</taxon>
        <taxon>Rhodocyclales</taxon>
        <taxon>Zoogloeaceae</taxon>
        <taxon>Uliginosibacterium</taxon>
    </lineage>
</organism>
<reference evidence="4 5" key="1">
    <citation type="journal article" date="2018" name="Int. J. Syst. Evol. Microbiol.">
        <title>Uliginosibacterium sediminicola sp. nov., isolated from freshwater sediment.</title>
        <authorList>
            <person name="Hwang W.M."/>
            <person name="Kim S.M."/>
            <person name="Kang K."/>
            <person name="Ahn T.Y."/>
        </authorList>
    </citation>
    <scope>NUCLEOTIDE SEQUENCE [LARGE SCALE GENOMIC DNA]</scope>
    <source>
        <strain evidence="4 5">M1-21</strain>
    </source>
</reference>
<dbReference type="CDD" id="cd01335">
    <property type="entry name" value="Radical_SAM"/>
    <property type="match status" value="1"/>
</dbReference>
<dbReference type="SFLD" id="SFLDS00029">
    <property type="entry name" value="Radical_SAM"/>
    <property type="match status" value="1"/>
</dbReference>
<comment type="function">
    <text evidence="2">Probably acts as a heme chaperone, transferring heme to an unknown acceptor. Binds one molecule of heme per monomer, possibly covalently. Binds 1 [4Fe-4S] cluster. The cluster is coordinated with 3 cysteines and an exchangeable S-adenosyl-L-methionine.</text>
</comment>
<dbReference type="PROSITE" id="PS51918">
    <property type="entry name" value="RADICAL_SAM"/>
    <property type="match status" value="1"/>
</dbReference>
<keyword evidence="2" id="KW-0143">Chaperone</keyword>
<dbReference type="PANTHER" id="PTHR13932">
    <property type="entry name" value="COPROPORPHYRINIGEN III OXIDASE"/>
    <property type="match status" value="1"/>
</dbReference>
<dbReference type="Pfam" id="PF06969">
    <property type="entry name" value="HemN_C"/>
    <property type="match status" value="1"/>
</dbReference>
<dbReference type="RefSeq" id="WP_345917645.1">
    <property type="nucleotide sequence ID" value="NZ_JBDIVE010000001.1"/>
</dbReference>
<dbReference type="InterPro" id="IPR058240">
    <property type="entry name" value="rSAM_sf"/>
</dbReference>
<dbReference type="Gene3D" id="3.30.750.200">
    <property type="match status" value="1"/>
</dbReference>
<proteinExistence type="inferred from homology"/>
<evidence type="ECO:0000313" key="4">
    <source>
        <dbReference type="EMBL" id="MEN3066874.1"/>
    </source>
</evidence>
<name>A0ABU9YT23_9RHOO</name>
<comment type="subcellular location">
    <subcellularLocation>
        <location evidence="2">Cytoplasm</location>
    </subcellularLocation>
</comment>
<dbReference type="SFLD" id="SFLDF00288">
    <property type="entry name" value="HemN-like__clustered_with_nucl"/>
    <property type="match status" value="1"/>
</dbReference>
<dbReference type="PANTHER" id="PTHR13932:SF5">
    <property type="entry name" value="RADICAL S-ADENOSYL METHIONINE DOMAIN-CONTAINING PROTEIN 1, MITOCHONDRIAL"/>
    <property type="match status" value="1"/>
</dbReference>
<keyword evidence="2" id="KW-0479">Metal-binding</keyword>
<dbReference type="InterPro" id="IPR007197">
    <property type="entry name" value="rSAM"/>
</dbReference>